<sequence>METSTTAKDHDVTTEYDHGDQTLHDTVEERTFGAQLLPPLYSAVFVIGLIGNILMLLVLVKYKRLKKVTDIYLFNLAISDLIFLFTLPFWIDYKVKDDWVFGEAMCKLLSGLFFIGLYSEIFFIMLLTIHRTVSLSRTSSHLRTQLWFTHYTCSLHFPPESFRRWRQFLALKLNILGLILPLLVMIICYRPIIKILFRRRDKTAKATVRLIFVIMIAFFLFWTPYNLTVFVSAFQDSLCEHCSQLDLAIEVTEVTAYVHCCVNPIVINIGGDTKSDAFALRSEVILLSNAAFHQRVWCGSLQGRPDTVWKTRTRFTGRCSL</sequence>
<evidence type="ECO:0000313" key="1">
    <source>
        <dbReference type="EMBL" id="CAI9700139.1"/>
    </source>
</evidence>
<name>A0ACB0EIS7_RANTA</name>
<dbReference type="Proteomes" id="UP001162501">
    <property type="component" value="Chromosome 20"/>
</dbReference>
<accession>A0ACB0EIS7</accession>
<gene>
    <name evidence="1" type="ORF">MRATA1EN3_LOCUS11352</name>
</gene>
<reference evidence="1" key="1">
    <citation type="submission" date="2023-05" db="EMBL/GenBank/DDBJ databases">
        <authorList>
            <consortium name="ELIXIR-Norway"/>
        </authorList>
    </citation>
    <scope>NUCLEOTIDE SEQUENCE</scope>
</reference>
<protein>
    <submittedName>
        <fullName evidence="1">Uncharacterized protein</fullName>
    </submittedName>
</protein>
<evidence type="ECO:0000313" key="2">
    <source>
        <dbReference type="Proteomes" id="UP001162501"/>
    </source>
</evidence>
<organism evidence="1 2">
    <name type="scientific">Rangifer tarandus platyrhynchus</name>
    <name type="common">Svalbard reindeer</name>
    <dbReference type="NCBI Taxonomy" id="3082113"/>
    <lineage>
        <taxon>Eukaryota</taxon>
        <taxon>Metazoa</taxon>
        <taxon>Chordata</taxon>
        <taxon>Craniata</taxon>
        <taxon>Vertebrata</taxon>
        <taxon>Euteleostomi</taxon>
        <taxon>Mammalia</taxon>
        <taxon>Eutheria</taxon>
        <taxon>Laurasiatheria</taxon>
        <taxon>Artiodactyla</taxon>
        <taxon>Ruminantia</taxon>
        <taxon>Pecora</taxon>
        <taxon>Cervidae</taxon>
        <taxon>Odocoileinae</taxon>
        <taxon>Rangifer</taxon>
    </lineage>
</organism>
<proteinExistence type="predicted"/>
<dbReference type="EMBL" id="OX596104">
    <property type="protein sequence ID" value="CAI9700139.1"/>
    <property type="molecule type" value="Genomic_DNA"/>
</dbReference>